<proteinExistence type="predicted"/>
<feature type="transmembrane region" description="Helical" evidence="6">
    <location>
        <begin position="620"/>
        <end position="641"/>
    </location>
</feature>
<dbReference type="NCBIfam" id="NF038008">
    <property type="entry name" value="ABC_perm_DarB"/>
    <property type="match status" value="1"/>
</dbReference>
<organism evidence="8 9">
    <name type="scientific">Symbiopectobacterium purcellii</name>
    <dbReference type="NCBI Taxonomy" id="2871826"/>
    <lineage>
        <taxon>Bacteria</taxon>
        <taxon>Pseudomonadati</taxon>
        <taxon>Pseudomonadota</taxon>
        <taxon>Gammaproteobacteria</taxon>
        <taxon>Enterobacterales</taxon>
        <taxon>Enterobacteriaceae</taxon>
    </lineage>
</organism>
<dbReference type="RefSeq" id="WP_222159812.1">
    <property type="nucleotide sequence ID" value="NZ_CP081864.1"/>
</dbReference>
<keyword evidence="5 6" id="KW-0472">Membrane</keyword>
<sequence length="746" mass="83607">MPEHQRLYRIESQFNLPNGNIVRSAQVPFPLVEALQKQPNIENVGYAYRLSTRLRRQGSIIPRVPIFAVTPTFMEQLHPFREDLPAPGPHDIYITADFNRHYLGLDDPLGKIVDLGESGQFTIKAIVEPHPDSSLLLPATIAFTPERIAGYPDKRLDWYDSHVYAFARLPPAHPHFDQQLLASIVANDAPQIPGAPFTPSSFLTFSAKNILDMHYSDGYADEFVKTREKSLLHTLYTAALFVLFTTAVNFFNINGILNAARRPSLHIKRSLGASTAQMLAESLSVFLPQFLTTVTLATLLLCALIPLSADVSELLLRQPMTRLLTVFLGVTLFIGLMMLLSHLLSLSFFLFGNSASQTPHRYEKQRVYYFNRMVMVVQLLVAGTTVYLWAGVMTQHHRAMHAEVGYQKAHRLTFALDEGFYTLSSVRELQHRLQETAGTSAFSLSSWQPFDMSRHILTVQHAQQQVQDQFTLINTLSADHYFAEVWGLKTVAGQENTLRASTDDGVCHAIVTRAFMDAMGQKTVDEVLNTRYYIPLPEGQKTLRVLRVVENIDLGEHLSPPQPLIIFINDRLEKFATVAYSNDQQEASIAAQIKRHGPPDLALQTVQELHNRHFHNDSQMLNVITFTASLALILMVISTLVTSLSDAQRLDSTLKIMEAVGGSLATNTVFFLQQHVLPMLFSLLASLALGGLLLRRWLQQYDTVAGLVYVNAFAALLLLGLMAVAIMALSLVLHDGRVARPWFRRG</sequence>
<gene>
    <name evidence="8" type="primary">darB</name>
    <name evidence="8" type="ORF">K6K13_05100</name>
</gene>
<feature type="transmembrane region" description="Helical" evidence="6">
    <location>
        <begin position="676"/>
        <end position="694"/>
    </location>
</feature>
<dbReference type="EMBL" id="CP081864">
    <property type="protein sequence ID" value="QZN96794.1"/>
    <property type="molecule type" value="Genomic_DNA"/>
</dbReference>
<keyword evidence="9" id="KW-1185">Reference proteome</keyword>
<evidence type="ECO:0000256" key="2">
    <source>
        <dbReference type="ARBA" id="ARBA00022475"/>
    </source>
</evidence>
<evidence type="ECO:0000256" key="4">
    <source>
        <dbReference type="ARBA" id="ARBA00022989"/>
    </source>
</evidence>
<feature type="transmembrane region" description="Helical" evidence="6">
    <location>
        <begin position="235"/>
        <end position="257"/>
    </location>
</feature>
<feature type="transmembrane region" description="Helical" evidence="6">
    <location>
        <begin position="290"/>
        <end position="311"/>
    </location>
</feature>
<feature type="domain" description="ABC3 transporter permease C-terminal" evidence="7">
    <location>
        <begin position="237"/>
        <end position="341"/>
    </location>
</feature>
<comment type="subcellular location">
    <subcellularLocation>
        <location evidence="1">Cell membrane</location>
        <topology evidence="1">Multi-pass membrane protein</topology>
    </subcellularLocation>
</comment>
<feature type="transmembrane region" description="Helical" evidence="6">
    <location>
        <begin position="706"/>
        <end position="733"/>
    </location>
</feature>
<keyword evidence="4 6" id="KW-1133">Transmembrane helix</keyword>
<feature type="transmembrane region" description="Helical" evidence="6">
    <location>
        <begin position="323"/>
        <end position="349"/>
    </location>
</feature>
<evidence type="ECO:0000256" key="5">
    <source>
        <dbReference type="ARBA" id="ARBA00023136"/>
    </source>
</evidence>
<evidence type="ECO:0000259" key="7">
    <source>
        <dbReference type="Pfam" id="PF02687"/>
    </source>
</evidence>
<protein>
    <submittedName>
        <fullName evidence="8">Darobactin export ABC transporter permease subunit</fullName>
    </submittedName>
</protein>
<evidence type="ECO:0000256" key="6">
    <source>
        <dbReference type="SAM" id="Phobius"/>
    </source>
</evidence>
<feature type="transmembrane region" description="Helical" evidence="6">
    <location>
        <begin position="369"/>
        <end position="390"/>
    </location>
</feature>
<evidence type="ECO:0000256" key="3">
    <source>
        <dbReference type="ARBA" id="ARBA00022692"/>
    </source>
</evidence>
<evidence type="ECO:0000313" key="8">
    <source>
        <dbReference type="EMBL" id="QZN96794.1"/>
    </source>
</evidence>
<keyword evidence="3 6" id="KW-0812">Transmembrane</keyword>
<name>A0ABX9AQ94_9ENTR</name>
<dbReference type="Proteomes" id="UP000825886">
    <property type="component" value="Chromosome"/>
</dbReference>
<reference evidence="8 9" key="1">
    <citation type="submission" date="2021-08" db="EMBL/GenBank/DDBJ databases">
        <title>Culture and genomic analysis of Symbiopectobacterium purcellii sp. nov. gen. nov., isolated from the leafhopper Empoasca decipiens.</title>
        <authorList>
            <person name="Nadal-Jimenez P."/>
            <person name="Siozios S."/>
            <person name="Halliday N."/>
            <person name="Camara M."/>
            <person name="Hurst G.D.D."/>
        </authorList>
    </citation>
    <scope>NUCLEOTIDE SEQUENCE [LARGE SCALE GENOMIC DNA]</scope>
    <source>
        <strain evidence="8 9">SyEd1</strain>
    </source>
</reference>
<evidence type="ECO:0000256" key="1">
    <source>
        <dbReference type="ARBA" id="ARBA00004651"/>
    </source>
</evidence>
<accession>A0ABX9AQ94</accession>
<keyword evidence="2" id="KW-1003">Cell membrane</keyword>
<dbReference type="Pfam" id="PF02687">
    <property type="entry name" value="FtsX"/>
    <property type="match status" value="1"/>
</dbReference>
<dbReference type="InterPro" id="IPR003838">
    <property type="entry name" value="ABC3_permease_C"/>
</dbReference>
<evidence type="ECO:0000313" key="9">
    <source>
        <dbReference type="Proteomes" id="UP000825886"/>
    </source>
</evidence>